<dbReference type="PANTHER" id="PTHR45646:SF11">
    <property type="entry name" value="SERINE_THREONINE-PROTEIN KINASE DOA"/>
    <property type="match status" value="1"/>
</dbReference>
<keyword evidence="5" id="KW-0067">ATP-binding</keyword>
<dbReference type="GO" id="GO:0004674">
    <property type="term" value="F:protein serine/threonine kinase activity"/>
    <property type="evidence" value="ECO:0007669"/>
    <property type="project" value="UniProtKB-KW"/>
</dbReference>
<dbReference type="SMART" id="SM00220">
    <property type="entry name" value="S_TKc"/>
    <property type="match status" value="1"/>
</dbReference>
<dbReference type="InterPro" id="IPR051175">
    <property type="entry name" value="CLK_kinases"/>
</dbReference>
<keyword evidence="8" id="KW-1185">Reference proteome</keyword>
<organism evidence="7 8">
    <name type="scientific">Helicocarpus griseus UAMH5409</name>
    <dbReference type="NCBI Taxonomy" id="1447875"/>
    <lineage>
        <taxon>Eukaryota</taxon>
        <taxon>Fungi</taxon>
        <taxon>Dikarya</taxon>
        <taxon>Ascomycota</taxon>
        <taxon>Pezizomycotina</taxon>
        <taxon>Eurotiomycetes</taxon>
        <taxon>Eurotiomycetidae</taxon>
        <taxon>Onygenales</taxon>
        <taxon>Ajellomycetaceae</taxon>
        <taxon>Helicocarpus</taxon>
    </lineage>
</organism>
<dbReference type="Proteomes" id="UP000223968">
    <property type="component" value="Unassembled WGS sequence"/>
</dbReference>
<dbReference type="Pfam" id="PF00069">
    <property type="entry name" value="Pkinase"/>
    <property type="match status" value="1"/>
</dbReference>
<evidence type="ECO:0000259" key="6">
    <source>
        <dbReference type="PROSITE" id="PS50011"/>
    </source>
</evidence>
<gene>
    <name evidence="7" type="ORF">AJ79_07648</name>
</gene>
<dbReference type="Gene3D" id="1.10.510.10">
    <property type="entry name" value="Transferase(Phosphotransferase) domain 1"/>
    <property type="match status" value="1"/>
</dbReference>
<dbReference type="STRING" id="1447875.A0A2B7X043"/>
<dbReference type="GO" id="GO:0005634">
    <property type="term" value="C:nucleus"/>
    <property type="evidence" value="ECO:0007669"/>
    <property type="project" value="TreeGrafter"/>
</dbReference>
<keyword evidence="1" id="KW-0723">Serine/threonine-protein kinase</keyword>
<evidence type="ECO:0000256" key="2">
    <source>
        <dbReference type="ARBA" id="ARBA00022679"/>
    </source>
</evidence>
<dbReference type="PANTHER" id="PTHR45646">
    <property type="entry name" value="SERINE/THREONINE-PROTEIN KINASE DOA-RELATED"/>
    <property type="match status" value="1"/>
</dbReference>
<dbReference type="AlphaFoldDB" id="A0A2B7X043"/>
<evidence type="ECO:0000256" key="1">
    <source>
        <dbReference type="ARBA" id="ARBA00022527"/>
    </source>
</evidence>
<evidence type="ECO:0000256" key="3">
    <source>
        <dbReference type="ARBA" id="ARBA00022741"/>
    </source>
</evidence>
<dbReference type="InterPro" id="IPR011009">
    <property type="entry name" value="Kinase-like_dom_sf"/>
</dbReference>
<evidence type="ECO:0000256" key="4">
    <source>
        <dbReference type="ARBA" id="ARBA00022777"/>
    </source>
</evidence>
<keyword evidence="2" id="KW-0808">Transferase</keyword>
<dbReference type="OrthoDB" id="5979581at2759"/>
<dbReference type="GO" id="GO:0005524">
    <property type="term" value="F:ATP binding"/>
    <property type="evidence" value="ECO:0007669"/>
    <property type="project" value="UniProtKB-KW"/>
</dbReference>
<dbReference type="GO" id="GO:0043484">
    <property type="term" value="P:regulation of RNA splicing"/>
    <property type="evidence" value="ECO:0007669"/>
    <property type="project" value="TreeGrafter"/>
</dbReference>
<protein>
    <submittedName>
        <fullName evidence="7">CMGC/SRPK protein kinase</fullName>
    </submittedName>
</protein>
<sequence length="435" mass="49870">MDFSKDPISFSRSVHIAYILKNNIWPATGQWLLKVPSWHPPKDNSVLFQHQVSKKSQLRKISKKRHFQDIIPKNIIRFDSERYSTRDTVLLGSLDMVPLPLPRPPMSLKLYVSGSDRTRELKVYDRINETDQGDHPSKEFIRKLLGFFWVKGPNDRSHLCLVHEPLGPSLAQIQDIIPQGRLPLGLLKPLLRQALIAVDFLHAKAGLIHTDLQVTNFLSSVSNKPEIFTQFKVAEFIQPAPRKILSKDRIIYVTRRTPMSYGFPLLSDFGEARFNNEAGSPGEDIMPIQYKAPEIIMQTKWNYKVDVWNMGMVIWHLVTGRPMFEGRNADGTFQDDRVHLAEMIALMGAPLVDFLQRSTKSTSLLWDNDGTWKNAVPIPTITLEKLSDGIIGEDKEGFLRFIRRMLCWRPEDRPTCEELVFDPWLMEGLGAGTET</sequence>
<evidence type="ECO:0000256" key="5">
    <source>
        <dbReference type="ARBA" id="ARBA00022840"/>
    </source>
</evidence>
<keyword evidence="3" id="KW-0547">Nucleotide-binding</keyword>
<proteinExistence type="predicted"/>
<dbReference type="InterPro" id="IPR000719">
    <property type="entry name" value="Prot_kinase_dom"/>
</dbReference>
<name>A0A2B7X043_9EURO</name>
<comment type="caution">
    <text evidence="7">The sequence shown here is derived from an EMBL/GenBank/DDBJ whole genome shotgun (WGS) entry which is preliminary data.</text>
</comment>
<accession>A0A2B7X043</accession>
<dbReference type="Gene3D" id="3.30.200.20">
    <property type="entry name" value="Phosphorylase Kinase, domain 1"/>
    <property type="match status" value="1"/>
</dbReference>
<dbReference type="EMBL" id="PDNB01000159">
    <property type="protein sequence ID" value="PGH02416.1"/>
    <property type="molecule type" value="Genomic_DNA"/>
</dbReference>
<evidence type="ECO:0000313" key="7">
    <source>
        <dbReference type="EMBL" id="PGH02416.1"/>
    </source>
</evidence>
<dbReference type="PROSITE" id="PS50011">
    <property type="entry name" value="PROTEIN_KINASE_DOM"/>
    <property type="match status" value="1"/>
</dbReference>
<feature type="domain" description="Protein kinase" evidence="6">
    <location>
        <begin position="83"/>
        <end position="425"/>
    </location>
</feature>
<dbReference type="SUPFAM" id="SSF56112">
    <property type="entry name" value="Protein kinase-like (PK-like)"/>
    <property type="match status" value="1"/>
</dbReference>
<keyword evidence="4 7" id="KW-0418">Kinase</keyword>
<evidence type="ECO:0000313" key="8">
    <source>
        <dbReference type="Proteomes" id="UP000223968"/>
    </source>
</evidence>
<reference evidence="7 8" key="1">
    <citation type="submission" date="2017-10" db="EMBL/GenBank/DDBJ databases">
        <title>Comparative genomics in systemic dimorphic fungi from Ajellomycetaceae.</title>
        <authorList>
            <person name="Munoz J.F."/>
            <person name="Mcewen J.G."/>
            <person name="Clay O.K."/>
            <person name="Cuomo C.A."/>
        </authorList>
    </citation>
    <scope>NUCLEOTIDE SEQUENCE [LARGE SCALE GENOMIC DNA]</scope>
    <source>
        <strain evidence="7 8">UAMH5409</strain>
    </source>
</reference>